<feature type="binding site" evidence="4">
    <location>
        <begin position="365"/>
        <end position="367"/>
    </location>
    <ligand>
        <name>FAD</name>
        <dbReference type="ChEBI" id="CHEBI:57692"/>
    </ligand>
</feature>
<dbReference type="PRINTS" id="PR00147">
    <property type="entry name" value="DNAPHOTLYASE"/>
</dbReference>
<dbReference type="Gene3D" id="1.25.40.80">
    <property type="match status" value="1"/>
</dbReference>
<evidence type="ECO:0000256" key="5">
    <source>
        <dbReference type="RuleBase" id="RU004182"/>
    </source>
</evidence>
<dbReference type="InterPro" id="IPR036155">
    <property type="entry name" value="Crypto/Photolyase_N_sf"/>
</dbReference>
<comment type="similarity">
    <text evidence="5">Belongs to the DNA photolyase family.</text>
</comment>
<evidence type="ECO:0000256" key="1">
    <source>
        <dbReference type="ARBA" id="ARBA00022630"/>
    </source>
</evidence>
<keyword evidence="8" id="KW-0456">Lyase</keyword>
<dbReference type="InterPro" id="IPR014729">
    <property type="entry name" value="Rossmann-like_a/b/a_fold"/>
</dbReference>
<dbReference type="RefSeq" id="WP_171200037.1">
    <property type="nucleotide sequence ID" value="NZ_JABEND010000006.1"/>
</dbReference>
<keyword evidence="3 5" id="KW-0157">Chromophore</keyword>
<evidence type="ECO:0000313" key="8">
    <source>
        <dbReference type="EMBL" id="NNG36336.1"/>
    </source>
</evidence>
<dbReference type="Gene3D" id="1.10.579.10">
    <property type="entry name" value="DNA Cyclobutane Dipyrimidine Photolyase, subunit A, domain 3"/>
    <property type="match status" value="1"/>
</dbReference>
<dbReference type="PROSITE" id="PS51645">
    <property type="entry name" value="PHR_CRY_ALPHA_BETA"/>
    <property type="match status" value="1"/>
</dbReference>
<keyword evidence="9" id="KW-1185">Reference proteome</keyword>
<dbReference type="GO" id="GO:0009416">
    <property type="term" value="P:response to light stimulus"/>
    <property type="evidence" value="ECO:0007669"/>
    <property type="project" value="TreeGrafter"/>
</dbReference>
<dbReference type="PROSITE" id="PS00394">
    <property type="entry name" value="DNA_PHOTOLYASES_1_1"/>
    <property type="match status" value="1"/>
</dbReference>
<dbReference type="PANTHER" id="PTHR11455">
    <property type="entry name" value="CRYPTOCHROME"/>
    <property type="match status" value="1"/>
</dbReference>
<sequence length="458" mass="50984">MTRSVMWFRRDLRTVDQPALAAAARTGQVVPLFVLDPALLGSAGTVRRDRLLASLRALDAACSGALVVRTGDPVAVVPALAAELGAAAVHVTGEPSPYGRRRDAKVREALHAKHIDWAVTGTPYAVGPGRVTKADGTPYRVFTPFSRAWRDHGWHSPARDVRVRWARGVDTEPLPGDGPTAASPGSPDERVGYPAGQAAARQRWQQFRDDALAGYDTGRDRPDLDGTSRMSVYLKFGEVHPRTLLADLVRPGRSMSAAEQRYVTELCWREFYADVLWHQPGSAWADLHPIAMDYAEPDYAEPDADFDRWQAGRTGFPMVDAGMRQLAAQGWMHNRLRMITASFLVKHLHVWWPHGARHFLNLLADGDIASNNHGWQWVAGTGTDAAPYFRIFNPVTQGKRFDPSGDYVRRWIPELAHLAGAAAHEPWKHPDGYSGGYPERMLDLAEQRQEALRRYQNR</sequence>
<dbReference type="GO" id="GO:0006950">
    <property type="term" value="P:response to stress"/>
    <property type="evidence" value="ECO:0007669"/>
    <property type="project" value="UniProtKB-ARBA"/>
</dbReference>
<comment type="cofactor">
    <cofactor evidence="4">
        <name>FAD</name>
        <dbReference type="ChEBI" id="CHEBI:57692"/>
    </cofactor>
    <text evidence="4">Binds 1 FAD per subunit.</text>
</comment>
<dbReference type="InterPro" id="IPR036134">
    <property type="entry name" value="Crypto/Photolyase_FAD-like_sf"/>
</dbReference>
<keyword evidence="1 4" id="KW-0285">Flavoprotein</keyword>
<dbReference type="InterPro" id="IPR002081">
    <property type="entry name" value="Cryptochrome/DNA_photolyase_1"/>
</dbReference>
<comment type="caution">
    <text evidence="8">The sequence shown here is derived from an EMBL/GenBank/DDBJ whole genome shotgun (WGS) entry which is preliminary data.</text>
</comment>
<feature type="domain" description="Photolyase/cryptochrome alpha/beta" evidence="7">
    <location>
        <begin position="2"/>
        <end position="125"/>
    </location>
</feature>
<dbReference type="GO" id="GO:0071949">
    <property type="term" value="F:FAD binding"/>
    <property type="evidence" value="ECO:0007669"/>
    <property type="project" value="TreeGrafter"/>
</dbReference>
<feature type="binding site" evidence="4">
    <location>
        <begin position="227"/>
        <end position="231"/>
    </location>
    <ligand>
        <name>FAD</name>
        <dbReference type="ChEBI" id="CHEBI:57692"/>
    </ligand>
</feature>
<evidence type="ECO:0000259" key="7">
    <source>
        <dbReference type="PROSITE" id="PS51645"/>
    </source>
</evidence>
<dbReference type="EMBL" id="JABEND010000006">
    <property type="protein sequence ID" value="NNG36336.1"/>
    <property type="molecule type" value="Genomic_DNA"/>
</dbReference>
<feature type="binding site" evidence="4">
    <location>
        <position position="215"/>
    </location>
    <ligand>
        <name>FAD</name>
        <dbReference type="ChEBI" id="CHEBI:57692"/>
    </ligand>
</feature>
<dbReference type="InterPro" id="IPR006050">
    <property type="entry name" value="DNA_photolyase_N"/>
</dbReference>
<reference evidence="8 9" key="1">
    <citation type="submission" date="2020-05" db="EMBL/GenBank/DDBJ databases">
        <title>Nakamurella sp. DB0629 isolated from air conditioner.</title>
        <authorList>
            <person name="Kim D.H."/>
            <person name="Kim D.-U."/>
        </authorList>
    </citation>
    <scope>NUCLEOTIDE SEQUENCE [LARGE SCALE GENOMIC DNA]</scope>
    <source>
        <strain evidence="8 9">DB0629</strain>
    </source>
</reference>
<dbReference type="GO" id="GO:0003677">
    <property type="term" value="F:DNA binding"/>
    <property type="evidence" value="ECO:0007669"/>
    <property type="project" value="TreeGrafter"/>
</dbReference>
<dbReference type="Pfam" id="PF00875">
    <property type="entry name" value="DNA_photolyase"/>
    <property type="match status" value="1"/>
</dbReference>
<dbReference type="InterPro" id="IPR005101">
    <property type="entry name" value="Cryptochr/Photolyase_FAD-bd"/>
</dbReference>
<organism evidence="8 9">
    <name type="scientific">Nakamurella aerolata</name>
    <dbReference type="NCBI Taxonomy" id="1656892"/>
    <lineage>
        <taxon>Bacteria</taxon>
        <taxon>Bacillati</taxon>
        <taxon>Actinomycetota</taxon>
        <taxon>Actinomycetes</taxon>
        <taxon>Nakamurellales</taxon>
        <taxon>Nakamurellaceae</taxon>
        <taxon>Nakamurella</taxon>
    </lineage>
</organism>
<dbReference type="SUPFAM" id="SSF52425">
    <property type="entry name" value="Cryptochrome/photolyase, N-terminal domain"/>
    <property type="match status" value="1"/>
</dbReference>
<protein>
    <submittedName>
        <fullName evidence="8">Deoxyribodipyrimidine photo-lyase</fullName>
    </submittedName>
</protein>
<dbReference type="GO" id="GO:0006139">
    <property type="term" value="P:nucleobase-containing compound metabolic process"/>
    <property type="evidence" value="ECO:0007669"/>
    <property type="project" value="UniProtKB-ARBA"/>
</dbReference>
<evidence type="ECO:0000256" key="6">
    <source>
        <dbReference type="SAM" id="MobiDB-lite"/>
    </source>
</evidence>
<dbReference type="Gene3D" id="3.40.50.620">
    <property type="entry name" value="HUPs"/>
    <property type="match status" value="1"/>
</dbReference>
<dbReference type="Pfam" id="PF03441">
    <property type="entry name" value="FAD_binding_7"/>
    <property type="match status" value="1"/>
</dbReference>
<proteinExistence type="inferred from homology"/>
<evidence type="ECO:0000313" key="9">
    <source>
        <dbReference type="Proteomes" id="UP000562984"/>
    </source>
</evidence>
<dbReference type="InterPro" id="IPR018394">
    <property type="entry name" value="DNA_photolyase_1_CS_C"/>
</dbReference>
<gene>
    <name evidence="8" type="ORF">HKD39_11560</name>
</gene>
<dbReference type="SUPFAM" id="SSF48173">
    <property type="entry name" value="Cryptochrome/photolyase FAD-binding domain"/>
    <property type="match status" value="1"/>
</dbReference>
<dbReference type="AlphaFoldDB" id="A0A849A9P7"/>
<dbReference type="Proteomes" id="UP000562984">
    <property type="component" value="Unassembled WGS sequence"/>
</dbReference>
<evidence type="ECO:0000256" key="4">
    <source>
        <dbReference type="PIRSR" id="PIRSR602081-1"/>
    </source>
</evidence>
<name>A0A849A9P7_9ACTN</name>
<evidence type="ECO:0000256" key="3">
    <source>
        <dbReference type="ARBA" id="ARBA00022991"/>
    </source>
</evidence>
<feature type="binding site" evidence="4">
    <location>
        <position position="262"/>
    </location>
    <ligand>
        <name>FAD</name>
        <dbReference type="ChEBI" id="CHEBI:57692"/>
    </ligand>
</feature>
<dbReference type="GO" id="GO:0003904">
    <property type="term" value="F:deoxyribodipyrimidine photo-lyase activity"/>
    <property type="evidence" value="ECO:0007669"/>
    <property type="project" value="TreeGrafter"/>
</dbReference>
<feature type="binding site" evidence="4">
    <location>
        <begin position="265"/>
        <end position="272"/>
    </location>
    <ligand>
        <name>FAD</name>
        <dbReference type="ChEBI" id="CHEBI:57692"/>
    </ligand>
</feature>
<evidence type="ECO:0000256" key="2">
    <source>
        <dbReference type="ARBA" id="ARBA00022827"/>
    </source>
</evidence>
<keyword evidence="2 4" id="KW-0274">FAD</keyword>
<dbReference type="PANTHER" id="PTHR11455:SF9">
    <property type="entry name" value="CRYPTOCHROME CIRCADIAN CLOCK 5 ISOFORM X1"/>
    <property type="match status" value="1"/>
</dbReference>
<accession>A0A849A9P7</accession>
<feature type="region of interest" description="Disordered" evidence="6">
    <location>
        <begin position="169"/>
        <end position="197"/>
    </location>
</feature>